<feature type="compositionally biased region" description="Basic and acidic residues" evidence="1">
    <location>
        <begin position="138"/>
        <end position="157"/>
    </location>
</feature>
<feature type="domain" description="CdrL-like middle region" evidence="3">
    <location>
        <begin position="66"/>
        <end position="146"/>
    </location>
</feature>
<dbReference type="InterPro" id="IPR025874">
    <property type="entry name" value="DZR"/>
</dbReference>
<dbReference type="OrthoDB" id="11143at2157"/>
<dbReference type="RefSeq" id="WP_092731143.1">
    <property type="nucleotide sequence ID" value="NZ_FNPC01000002.1"/>
</dbReference>
<evidence type="ECO:0000259" key="2">
    <source>
        <dbReference type="Pfam" id="PF12773"/>
    </source>
</evidence>
<evidence type="ECO:0000313" key="5">
    <source>
        <dbReference type="Proteomes" id="UP000199079"/>
    </source>
</evidence>
<gene>
    <name evidence="4" type="ORF">SAMN05216564_102364</name>
</gene>
<feature type="region of interest" description="Disordered" evidence="1">
    <location>
        <begin position="90"/>
        <end position="157"/>
    </location>
</feature>
<dbReference type="Proteomes" id="UP000199079">
    <property type="component" value="Unassembled WGS sequence"/>
</dbReference>
<organism evidence="4 5">
    <name type="scientific">Halopenitus persicus</name>
    <dbReference type="NCBI Taxonomy" id="1048396"/>
    <lineage>
        <taxon>Archaea</taxon>
        <taxon>Methanobacteriati</taxon>
        <taxon>Methanobacteriota</taxon>
        <taxon>Stenosarchaea group</taxon>
        <taxon>Halobacteria</taxon>
        <taxon>Halobacteriales</taxon>
        <taxon>Haloferacaceae</taxon>
        <taxon>Halopenitus</taxon>
    </lineage>
</organism>
<proteinExistence type="predicted"/>
<reference evidence="5" key="1">
    <citation type="submission" date="2016-10" db="EMBL/GenBank/DDBJ databases">
        <authorList>
            <person name="Varghese N."/>
            <person name="Submissions S."/>
        </authorList>
    </citation>
    <scope>NUCLEOTIDE SEQUENCE [LARGE SCALE GENOMIC DNA]</scope>
    <source>
        <strain evidence="5">DC30,IBRC 10041,KCTC 4046</strain>
    </source>
</reference>
<dbReference type="Pfam" id="PF24252">
    <property type="entry name" value="CdrL_M"/>
    <property type="match status" value="1"/>
</dbReference>
<keyword evidence="5" id="KW-1185">Reference proteome</keyword>
<dbReference type="Pfam" id="PF12773">
    <property type="entry name" value="DZR"/>
    <property type="match status" value="1"/>
</dbReference>
<protein>
    <submittedName>
        <fullName evidence="4">Ribbon-helix-helix protein, copG family</fullName>
    </submittedName>
</protein>
<name>A0A1H3G729_9EURY</name>
<evidence type="ECO:0000256" key="1">
    <source>
        <dbReference type="SAM" id="MobiDB-lite"/>
    </source>
</evidence>
<dbReference type="GO" id="GO:0006355">
    <property type="term" value="P:regulation of DNA-templated transcription"/>
    <property type="evidence" value="ECO:0007669"/>
    <property type="project" value="InterPro"/>
</dbReference>
<sequence length="215" mass="23335">MSKITFRADDDLVERLEEYDASKSEVMREALRTYLESVDPGDGRAGRNVTTESDAGTDGPTDPEAGIDAAIADRVDELIDARLEAALDDRLGGHGPARRGAYTPESGRDINVNVTLDGVRADEPVVETDDETAPSADAEDRKTREDPVPEGAQTDRKTCTSCGEDMPGEHVYCPNCGEKRSHRVFCECGDEIRSDWSFCPGCGRRTPAADVLDNP</sequence>
<evidence type="ECO:0000259" key="3">
    <source>
        <dbReference type="Pfam" id="PF24252"/>
    </source>
</evidence>
<dbReference type="AlphaFoldDB" id="A0A1H3G729"/>
<dbReference type="EMBL" id="FNPC01000002">
    <property type="protein sequence ID" value="SDX99096.1"/>
    <property type="molecule type" value="Genomic_DNA"/>
</dbReference>
<dbReference type="CDD" id="cd22233">
    <property type="entry name" value="RHH_CopAso-like"/>
    <property type="match status" value="1"/>
</dbReference>
<feature type="domain" description="DZANK-type" evidence="2">
    <location>
        <begin position="159"/>
        <end position="203"/>
    </location>
</feature>
<feature type="region of interest" description="Disordered" evidence="1">
    <location>
        <begin position="35"/>
        <end position="66"/>
    </location>
</feature>
<accession>A0A1H3G729</accession>
<dbReference type="InterPro" id="IPR056278">
    <property type="entry name" value="CdrL_M"/>
</dbReference>
<evidence type="ECO:0000313" key="4">
    <source>
        <dbReference type="EMBL" id="SDX99096.1"/>
    </source>
</evidence>